<dbReference type="PANTHER" id="PTHR11846">
    <property type="entry name" value="ADENYLOSUCCINATE SYNTHETASE"/>
    <property type="match status" value="1"/>
</dbReference>
<comment type="cofactor">
    <cofactor evidence="7">
        <name>Mg(2+)</name>
        <dbReference type="ChEBI" id="CHEBI:18420"/>
    </cofactor>
    <text evidence="7">Binds 1 Mg(2+) ion per subunit.</text>
</comment>
<feature type="binding site" description="in other chain" evidence="7">
    <location>
        <begin position="234"/>
        <end position="237"/>
    </location>
    <ligand>
        <name>IMP</name>
        <dbReference type="ChEBI" id="CHEBI:58053"/>
        <note>ligand shared between dimeric partners</note>
    </ligand>
</feature>
<dbReference type="Pfam" id="PF13238">
    <property type="entry name" value="AAA_18"/>
    <property type="match status" value="1"/>
</dbReference>
<dbReference type="EMBL" id="CP001700">
    <property type="protein sequence ID" value="ACU69448.1"/>
    <property type="molecule type" value="Genomic_DNA"/>
</dbReference>
<dbReference type="GO" id="GO:0044208">
    <property type="term" value="P:'de novo' AMP biosynthetic process"/>
    <property type="evidence" value="ECO:0007669"/>
    <property type="project" value="UniProtKB-UniRule"/>
</dbReference>
<dbReference type="GO" id="GO:0000287">
    <property type="term" value="F:magnesium ion binding"/>
    <property type="evidence" value="ECO:0007669"/>
    <property type="project" value="UniProtKB-UniRule"/>
</dbReference>
<feature type="binding site" description="in other chain" evidence="7">
    <location>
        <position position="316"/>
    </location>
    <ligand>
        <name>IMP</name>
        <dbReference type="ChEBI" id="CHEBI:58053"/>
        <note>ligand shared between dimeric partners</note>
    </ligand>
</feature>
<dbReference type="AlphaFoldDB" id="C7PX97"/>
<dbReference type="eggNOG" id="COG0645">
    <property type="taxonomic scope" value="Bacteria"/>
</dbReference>
<comment type="similarity">
    <text evidence="7">Belongs to the adenylosuccinate synthetase family.</text>
</comment>
<dbReference type="KEGG" id="cai:Caci_0498"/>
<feature type="binding site" description="in other chain" evidence="7">
    <location>
        <position position="392"/>
    </location>
    <ligand>
        <name>IMP</name>
        <dbReference type="ChEBI" id="CHEBI:58053"/>
        <note>ligand shared between dimeric partners</note>
    </ligand>
</feature>
<comment type="caution">
    <text evidence="7">Lacks conserved residue(s) required for the propagation of feature annotation.</text>
</comment>
<keyword evidence="9" id="KW-1185">Reference proteome</keyword>
<dbReference type="GO" id="GO:0005737">
    <property type="term" value="C:cytoplasm"/>
    <property type="evidence" value="ECO:0007669"/>
    <property type="project" value="UniProtKB-SubCell"/>
</dbReference>
<dbReference type="Gene3D" id="3.40.440.10">
    <property type="entry name" value="Adenylosuccinate Synthetase, subunit A, domain 1"/>
    <property type="match status" value="2"/>
</dbReference>
<dbReference type="eggNOG" id="COG0104">
    <property type="taxonomic scope" value="Bacteria"/>
</dbReference>
<dbReference type="InterPro" id="IPR042109">
    <property type="entry name" value="Adenylosuccinate_synth_dom1"/>
</dbReference>
<feature type="binding site" evidence="7">
    <location>
        <position position="236"/>
    </location>
    <ligand>
        <name>Mg(2+)</name>
        <dbReference type="ChEBI" id="CHEBI:18420"/>
    </ligand>
</feature>
<organism evidence="8 9">
    <name type="scientific">Catenulispora acidiphila (strain DSM 44928 / JCM 14897 / NBRC 102108 / NRRL B-24433 / ID139908)</name>
    <dbReference type="NCBI Taxonomy" id="479433"/>
    <lineage>
        <taxon>Bacteria</taxon>
        <taxon>Bacillati</taxon>
        <taxon>Actinomycetota</taxon>
        <taxon>Actinomycetes</taxon>
        <taxon>Catenulisporales</taxon>
        <taxon>Catenulisporaceae</taxon>
        <taxon>Catenulispora</taxon>
    </lineage>
</organism>
<feature type="binding site" description="in other chain" evidence="7">
    <location>
        <position position="377"/>
    </location>
    <ligand>
        <name>IMP</name>
        <dbReference type="ChEBI" id="CHEBI:58053"/>
        <note>ligand shared between dimeric partners</note>
    </ligand>
</feature>
<dbReference type="UniPathway" id="UPA00075">
    <property type="reaction ID" value="UER00335"/>
</dbReference>
<gene>
    <name evidence="7" type="primary">purA</name>
    <name evidence="8" type="ordered locus">Caci_0498</name>
</gene>
<sequence length="550" mass="60177">MKTRPRLVVISGPVGSGKSTLARRLVSRYGAFDIRTQDLMRAHAVAYDKELPLERRALQEYGEQLDIDTGGGWVAEGVAKLLDQRDEPIDGHGLIVVDSVRAHHQVERLREAYGARVTHIHLNAPESVLGERYAERGDASGLVELDSYTEVAQNKTESAVGQLESEADITIDTQRNLPGDVETRAAAALGLYASRTDKLVDVLIGAQYGSEGKGNIAFYLAPEYDVLVRVGGPNAGHKVPLPTPYTHRLLPSGSRANLAACIVIGPGATLSLEVLMREIAESGVEVDRLSIDPQCMIIENADLDAEAQLVGKIGSTGKGGGAAAARRIMGRHYDEASETPVRLARDVQELVPYVRPTGEILDDAFARGHRVLLEGTQGTGLSLYHGSYPHVTSRDTTTAGTLAEAGIGIHRVRRVIIVARTYPIRVKNPDEGTSGPMSQELSWEEIARRSGIPEEELVKQEKGSVSNNQRRVAEFDWQMLRRASEINGATDVALTFTDYLDIGNRDARRYEQLSPKTIDFIEEVERVAGVPVSLLGTRFDIRSVIDRRQW</sequence>
<evidence type="ECO:0000256" key="1">
    <source>
        <dbReference type="ARBA" id="ARBA00022598"/>
    </source>
</evidence>
<keyword evidence="5 7" id="KW-0460">Magnesium</keyword>
<dbReference type="InterPro" id="IPR042111">
    <property type="entry name" value="Adenylosuccinate_synth_dom3"/>
</dbReference>
<comment type="subunit">
    <text evidence="7">Homodimer.</text>
</comment>
<feature type="binding site" evidence="7">
    <location>
        <begin position="236"/>
        <end position="238"/>
    </location>
    <ligand>
        <name>GTP</name>
        <dbReference type="ChEBI" id="CHEBI:37565"/>
    </ligand>
</feature>
<dbReference type="STRING" id="479433.Caci_0498"/>
<evidence type="ECO:0000256" key="5">
    <source>
        <dbReference type="ARBA" id="ARBA00022842"/>
    </source>
</evidence>
<dbReference type="SUPFAM" id="SSF52540">
    <property type="entry name" value="P-loop containing nucleoside triphosphate hydrolases"/>
    <property type="match status" value="2"/>
</dbReference>
<dbReference type="PANTHER" id="PTHR11846:SF0">
    <property type="entry name" value="ADENYLOSUCCINATE SYNTHETASE"/>
    <property type="match status" value="1"/>
</dbReference>
<feature type="binding site" evidence="7">
    <location>
        <position position="470"/>
    </location>
    <ligand>
        <name>GTP</name>
        <dbReference type="ChEBI" id="CHEBI:37565"/>
    </ligand>
</feature>
<dbReference type="HAMAP" id="MF_00011">
    <property type="entry name" value="Adenylosucc_synth"/>
    <property type="match status" value="1"/>
</dbReference>
<evidence type="ECO:0000256" key="7">
    <source>
        <dbReference type="HAMAP-Rule" id="MF_00011"/>
    </source>
</evidence>
<dbReference type="Pfam" id="PF00709">
    <property type="entry name" value="Adenylsucc_synt"/>
    <property type="match status" value="2"/>
</dbReference>
<proteinExistence type="inferred from homology"/>
<dbReference type="Proteomes" id="UP000000851">
    <property type="component" value="Chromosome"/>
</dbReference>
<keyword evidence="1 7" id="KW-0436">Ligase</keyword>
<dbReference type="EC" id="6.3.4.4" evidence="7"/>
<keyword evidence="3 7" id="KW-0547">Nucleotide-binding</keyword>
<feature type="binding site" evidence="7">
    <location>
        <begin position="496"/>
        <end position="498"/>
    </location>
    <ligand>
        <name>GTP</name>
        <dbReference type="ChEBI" id="CHEBI:37565"/>
    </ligand>
</feature>
<evidence type="ECO:0000313" key="9">
    <source>
        <dbReference type="Proteomes" id="UP000000851"/>
    </source>
</evidence>
<evidence type="ECO:0000256" key="2">
    <source>
        <dbReference type="ARBA" id="ARBA00022723"/>
    </source>
</evidence>
<dbReference type="GO" id="GO:0004019">
    <property type="term" value="F:adenylosuccinate synthase activity"/>
    <property type="evidence" value="ECO:0007669"/>
    <property type="project" value="UniProtKB-UniRule"/>
</dbReference>
<protein>
    <recommendedName>
        <fullName evidence="7">Adenylosuccinate synthetase</fullName>
        <shortName evidence="7">AMPSase</shortName>
        <shortName evidence="7">AdSS</shortName>
        <ecNumber evidence="7">6.3.4.4</ecNumber>
    </recommendedName>
    <alternativeName>
        <fullName evidence="7">IMP--aspartate ligase</fullName>
    </alternativeName>
</protein>
<dbReference type="InterPro" id="IPR001114">
    <property type="entry name" value="Adenylosuccinate_synthetase"/>
</dbReference>
<keyword evidence="4 7" id="KW-0658">Purine biosynthesis</keyword>
<comment type="pathway">
    <text evidence="7">Purine metabolism; AMP biosynthesis via de novo pathway; AMP from IMP: step 1/2.</text>
</comment>
<dbReference type="HOGENOM" id="CLU_477229_0_0_11"/>
<dbReference type="GO" id="GO:0046040">
    <property type="term" value="P:IMP metabolic process"/>
    <property type="evidence" value="ECO:0007669"/>
    <property type="project" value="TreeGrafter"/>
</dbReference>
<keyword evidence="2 7" id="KW-0479">Metal-binding</keyword>
<accession>C7PX97</accession>
<evidence type="ECO:0000313" key="8">
    <source>
        <dbReference type="EMBL" id="ACU69448.1"/>
    </source>
</evidence>
<feature type="active site" description="Proton donor" evidence="7">
    <location>
        <position position="237"/>
    </location>
</feature>
<dbReference type="Gene3D" id="3.40.50.300">
    <property type="entry name" value="P-loop containing nucleotide triphosphate hydrolases"/>
    <property type="match status" value="1"/>
</dbReference>
<evidence type="ECO:0000256" key="4">
    <source>
        <dbReference type="ARBA" id="ARBA00022755"/>
    </source>
</evidence>
<comment type="subcellular location">
    <subcellularLocation>
        <location evidence="7">Cytoplasm</location>
    </subcellularLocation>
</comment>
<dbReference type="Gene3D" id="3.90.170.10">
    <property type="entry name" value="Adenylosuccinate Synthetase, subunit A, domain 3"/>
    <property type="match status" value="1"/>
</dbReference>
<comment type="function">
    <text evidence="7">Plays an important role in the de novo pathway of purine nucleotide biosynthesis. Catalyzes the first committed step in the biosynthesis of AMP from IMP.</text>
</comment>
<dbReference type="InParanoid" id="C7PX97"/>
<dbReference type="RefSeq" id="WP_012784743.1">
    <property type="nucleotide sequence ID" value="NC_013131.1"/>
</dbReference>
<reference evidence="8 9" key="1">
    <citation type="journal article" date="2009" name="Stand. Genomic Sci.">
        <title>Complete genome sequence of Catenulispora acidiphila type strain (ID 139908).</title>
        <authorList>
            <person name="Copeland A."/>
            <person name="Lapidus A."/>
            <person name="Glavina Del Rio T."/>
            <person name="Nolan M."/>
            <person name="Lucas S."/>
            <person name="Chen F."/>
            <person name="Tice H."/>
            <person name="Cheng J.F."/>
            <person name="Bruce D."/>
            <person name="Goodwin L."/>
            <person name="Pitluck S."/>
            <person name="Mikhailova N."/>
            <person name="Pati A."/>
            <person name="Ivanova N."/>
            <person name="Mavromatis K."/>
            <person name="Chen A."/>
            <person name="Palaniappan K."/>
            <person name="Chain P."/>
            <person name="Land M."/>
            <person name="Hauser L."/>
            <person name="Chang Y.J."/>
            <person name="Jeffries C.D."/>
            <person name="Chertkov O."/>
            <person name="Brettin T."/>
            <person name="Detter J.C."/>
            <person name="Han C."/>
            <person name="Ali Z."/>
            <person name="Tindall B.J."/>
            <person name="Goker M."/>
            <person name="Bristow J."/>
            <person name="Eisen J.A."/>
            <person name="Markowitz V."/>
            <person name="Hugenholtz P."/>
            <person name="Kyrpides N.C."/>
            <person name="Klenk H.P."/>
        </authorList>
    </citation>
    <scope>NUCLEOTIDE SEQUENCE [LARGE SCALE GENOMIC DNA]</scope>
    <source>
        <strain evidence="9">DSM 44928 / JCM 14897 / NBRC 102108 / NRRL B-24433 / ID139908</strain>
    </source>
</reference>
<comment type="catalytic activity">
    <reaction evidence="7">
        <text>IMP + L-aspartate + GTP = N(6)-(1,2-dicarboxyethyl)-AMP + GDP + phosphate + 2 H(+)</text>
        <dbReference type="Rhea" id="RHEA:15753"/>
        <dbReference type="ChEBI" id="CHEBI:15378"/>
        <dbReference type="ChEBI" id="CHEBI:29991"/>
        <dbReference type="ChEBI" id="CHEBI:37565"/>
        <dbReference type="ChEBI" id="CHEBI:43474"/>
        <dbReference type="ChEBI" id="CHEBI:57567"/>
        <dbReference type="ChEBI" id="CHEBI:58053"/>
        <dbReference type="ChEBI" id="CHEBI:58189"/>
        <dbReference type="EC" id="6.3.4.4"/>
    </reaction>
</comment>
<evidence type="ECO:0000256" key="6">
    <source>
        <dbReference type="ARBA" id="ARBA00023134"/>
    </source>
</evidence>
<keyword evidence="6 7" id="KW-0342">GTP-binding</keyword>
<name>C7PX97_CATAD</name>
<evidence type="ECO:0000256" key="3">
    <source>
        <dbReference type="ARBA" id="ARBA00022741"/>
    </source>
</evidence>
<dbReference type="SMART" id="SM00788">
    <property type="entry name" value="Adenylsucc_synt"/>
    <property type="match status" value="1"/>
</dbReference>
<dbReference type="OrthoDB" id="9806903at2"/>
<dbReference type="GO" id="GO:0005525">
    <property type="term" value="F:GTP binding"/>
    <property type="evidence" value="ECO:0007669"/>
    <property type="project" value="UniProtKB-UniRule"/>
</dbReference>
<dbReference type="InterPro" id="IPR027417">
    <property type="entry name" value="P-loop_NTPase"/>
</dbReference>
<keyword evidence="7" id="KW-0963">Cytoplasm</keyword>